<reference evidence="3" key="1">
    <citation type="submission" date="2023-06" db="EMBL/GenBank/DDBJ databases">
        <title>Conoideocrella luteorostrata (Hypocreales: Clavicipitaceae), a potential biocontrol fungus for elongate hemlock scale in United States Christmas tree production areas.</title>
        <authorList>
            <person name="Barrett H."/>
            <person name="Lovett B."/>
            <person name="Macias A.M."/>
            <person name="Stajich J.E."/>
            <person name="Kasson M.T."/>
        </authorList>
    </citation>
    <scope>NUCLEOTIDE SEQUENCE</scope>
    <source>
        <strain evidence="3">ARSEF 14590</strain>
    </source>
</reference>
<keyword evidence="2" id="KW-1133">Transmembrane helix</keyword>
<feature type="region of interest" description="Disordered" evidence="1">
    <location>
        <begin position="125"/>
        <end position="151"/>
    </location>
</feature>
<dbReference type="Proteomes" id="UP001251528">
    <property type="component" value="Unassembled WGS sequence"/>
</dbReference>
<feature type="transmembrane region" description="Helical" evidence="2">
    <location>
        <begin position="65"/>
        <end position="92"/>
    </location>
</feature>
<keyword evidence="4" id="KW-1185">Reference proteome</keyword>
<evidence type="ECO:0000256" key="1">
    <source>
        <dbReference type="SAM" id="MobiDB-lite"/>
    </source>
</evidence>
<accession>A0AAJ0G0D9</accession>
<feature type="compositionally biased region" description="Low complexity" evidence="1">
    <location>
        <begin position="32"/>
        <end position="43"/>
    </location>
</feature>
<feature type="compositionally biased region" description="Low complexity" evidence="1">
    <location>
        <begin position="126"/>
        <end position="140"/>
    </location>
</feature>
<feature type="compositionally biased region" description="Polar residues" evidence="1">
    <location>
        <begin position="142"/>
        <end position="151"/>
    </location>
</feature>
<comment type="caution">
    <text evidence="3">The sequence shown here is derived from an EMBL/GenBank/DDBJ whole genome shotgun (WGS) entry which is preliminary data.</text>
</comment>
<organism evidence="3 4">
    <name type="scientific">Conoideocrella luteorostrata</name>
    <dbReference type="NCBI Taxonomy" id="1105319"/>
    <lineage>
        <taxon>Eukaryota</taxon>
        <taxon>Fungi</taxon>
        <taxon>Dikarya</taxon>
        <taxon>Ascomycota</taxon>
        <taxon>Pezizomycotina</taxon>
        <taxon>Sordariomycetes</taxon>
        <taxon>Hypocreomycetidae</taxon>
        <taxon>Hypocreales</taxon>
        <taxon>Clavicipitaceae</taxon>
        <taxon>Conoideocrella</taxon>
    </lineage>
</organism>
<dbReference type="AlphaFoldDB" id="A0AAJ0G0D9"/>
<dbReference type="EMBL" id="JASWJB010000049">
    <property type="protein sequence ID" value="KAK2605945.1"/>
    <property type="molecule type" value="Genomic_DNA"/>
</dbReference>
<proteinExistence type="predicted"/>
<keyword evidence="2" id="KW-0472">Membrane</keyword>
<gene>
    <name evidence="3" type="ORF">QQS21_003671</name>
</gene>
<evidence type="ECO:0000313" key="4">
    <source>
        <dbReference type="Proteomes" id="UP001251528"/>
    </source>
</evidence>
<protein>
    <submittedName>
        <fullName evidence="3">Uncharacterized protein</fullName>
    </submittedName>
</protein>
<evidence type="ECO:0000256" key="2">
    <source>
        <dbReference type="SAM" id="Phobius"/>
    </source>
</evidence>
<feature type="region of interest" description="Disordered" evidence="1">
    <location>
        <begin position="1"/>
        <end position="62"/>
    </location>
</feature>
<name>A0AAJ0G0D9_9HYPO</name>
<keyword evidence="2" id="KW-0812">Transmembrane</keyword>
<sequence>MGSHSPYDDSPEVAPDTLPQVYHAPPPPPQPQQQTSWQQQPKPETSLYDSNTSSPTSPPKKGRGLVCGCSLLVLVLSVVIAILAMAVIGLAAGTGVASSKYNDAITQLNALSSSYSALQGSATVPATTTGKGTATSSGAKPTATSKSDITNGCSNDNENVSGTIYQSNFFNNASYTMYCNRNAPKDPLFSLFTADFSGCIEACTAWNNYNSTKKGCTAVSFIPPWTSIASALSVNAPGDCYLKPGPQTKTGLEVASVKDGAHAAILNA</sequence>
<evidence type="ECO:0000313" key="3">
    <source>
        <dbReference type="EMBL" id="KAK2605945.1"/>
    </source>
</evidence>